<accession>A0ABY6CNH3</accession>
<evidence type="ECO:0000259" key="7">
    <source>
        <dbReference type="Pfam" id="PF18962"/>
    </source>
</evidence>
<dbReference type="CDD" id="cd07493">
    <property type="entry name" value="Peptidases_S8_9"/>
    <property type="match status" value="1"/>
</dbReference>
<dbReference type="Pfam" id="PF18962">
    <property type="entry name" value="Por_Secre_tail"/>
    <property type="match status" value="1"/>
</dbReference>
<evidence type="ECO:0000256" key="4">
    <source>
        <dbReference type="ARBA" id="ARBA00022825"/>
    </source>
</evidence>
<dbReference type="InterPro" id="IPR050131">
    <property type="entry name" value="Peptidase_S8_subtilisin-like"/>
</dbReference>
<dbReference type="InterPro" id="IPR023828">
    <property type="entry name" value="Peptidase_S8_Ser-AS"/>
</dbReference>
<dbReference type="PRINTS" id="PR00723">
    <property type="entry name" value="SUBTILISIN"/>
</dbReference>
<feature type="active site" description="Charge relay system" evidence="5">
    <location>
        <position position="399"/>
    </location>
</feature>
<evidence type="ECO:0000256" key="1">
    <source>
        <dbReference type="ARBA" id="ARBA00011073"/>
    </source>
</evidence>
<reference evidence="8" key="1">
    <citation type="submission" date="2022-09" db="EMBL/GenBank/DDBJ databases">
        <title>Comparative genomics and taxonomic characterization of three novel marine species of genus Reichenbachiella exhibiting antioxidant and polysaccharide degradation activities.</title>
        <authorList>
            <person name="Muhammad N."/>
            <person name="Lee Y.-J."/>
            <person name="Ko J."/>
            <person name="Kim S.-G."/>
        </authorList>
    </citation>
    <scope>NUCLEOTIDE SEQUENCE</scope>
    <source>
        <strain evidence="8">BKB1-1</strain>
    </source>
</reference>
<dbReference type="InterPro" id="IPR026444">
    <property type="entry name" value="Secre_tail"/>
</dbReference>
<proteinExistence type="inferred from homology"/>
<dbReference type="InterPro" id="IPR036852">
    <property type="entry name" value="Peptidase_S8/S53_dom_sf"/>
</dbReference>
<dbReference type="InterPro" id="IPR015500">
    <property type="entry name" value="Peptidase_S8_subtilisin-rel"/>
</dbReference>
<dbReference type="Pfam" id="PF00082">
    <property type="entry name" value="Peptidase_S8"/>
    <property type="match status" value="1"/>
</dbReference>
<dbReference type="InterPro" id="IPR000209">
    <property type="entry name" value="Peptidase_S8/S53_dom"/>
</dbReference>
<evidence type="ECO:0000313" key="8">
    <source>
        <dbReference type="EMBL" id="UXP31585.1"/>
    </source>
</evidence>
<comment type="similarity">
    <text evidence="1 5">Belongs to the peptidase S8 family.</text>
</comment>
<feature type="active site" description="Charge relay system" evidence="5">
    <location>
        <position position="217"/>
    </location>
</feature>
<dbReference type="PROSITE" id="PS51892">
    <property type="entry name" value="SUBTILASE"/>
    <property type="match status" value="1"/>
</dbReference>
<evidence type="ECO:0000313" key="9">
    <source>
        <dbReference type="Proteomes" id="UP001065174"/>
    </source>
</evidence>
<evidence type="ECO:0000256" key="5">
    <source>
        <dbReference type="PROSITE-ProRule" id="PRU01240"/>
    </source>
</evidence>
<evidence type="ECO:0000259" key="6">
    <source>
        <dbReference type="Pfam" id="PF00082"/>
    </source>
</evidence>
<evidence type="ECO:0000256" key="3">
    <source>
        <dbReference type="ARBA" id="ARBA00022801"/>
    </source>
</evidence>
<dbReference type="PROSITE" id="PS00138">
    <property type="entry name" value="SUBTILASE_SER"/>
    <property type="match status" value="1"/>
</dbReference>
<sequence>MARQSSILLIIGLVGLLGFGAKADQNRFMVFFADKAESIYSIDAPLDFLSQKAIDRRVKVNQAITVQDLPVNANYLDSLIKYNVTPYYTSKWFNAALVEADSADLDILITKDFVLSYEYIAPGTRLNPVTQPYTISFNPLEPSIVSSNSKTQIEMLGAQTMHAQGYTGEGVHVAVLDGGFQKVDQSAIFKHIFNNGRLKDRMDFTTNSENVFDYDDHGSNVLSCMAGNYKTVLIGTGYDMDVSLYVTEDVSNNSSFEYRIEEYNWLLAAERADSVGVDIIASSLGYSTFLDTSMNYTIAALDGKTAVISKAADLASQKGILVVCSAGNEGNGSWRYITMPADVESVVTVGAISSNGNKSSFSSIGPTADGRTKPDVVALGQGVSVFHQNNTIGTNNGTSFSSPLIAGLAAGIWQQFPELTNVELKELILSIGDNHNNPDNSIGHGLPNYRRLINDSILSVKKVFDESFTVYPNPFTGDHISILIEREYSRQDLDLKLYAPDGKLVAVKFEEKVKKGDIINLEVKEHSKGLYVLRLQSGGELKNVKLLRY</sequence>
<dbReference type="EMBL" id="CP106679">
    <property type="protein sequence ID" value="UXP31585.1"/>
    <property type="molecule type" value="Genomic_DNA"/>
</dbReference>
<dbReference type="PANTHER" id="PTHR43806:SF67">
    <property type="entry name" value="EGF-LIKE DOMAIN-CONTAINING PROTEIN"/>
    <property type="match status" value="1"/>
</dbReference>
<keyword evidence="4 5" id="KW-0720">Serine protease</keyword>
<gene>
    <name evidence="8" type="ORF">N6H18_14630</name>
</gene>
<keyword evidence="9" id="KW-1185">Reference proteome</keyword>
<feature type="active site" description="Charge relay system" evidence="5">
    <location>
        <position position="177"/>
    </location>
</feature>
<name>A0ABY6CNH3_9BACT</name>
<dbReference type="Proteomes" id="UP001065174">
    <property type="component" value="Chromosome"/>
</dbReference>
<keyword evidence="2 5" id="KW-0645">Protease</keyword>
<organism evidence="8 9">
    <name type="scientific">Reichenbachiella agarivorans</name>
    <dbReference type="NCBI Taxonomy" id="2979464"/>
    <lineage>
        <taxon>Bacteria</taxon>
        <taxon>Pseudomonadati</taxon>
        <taxon>Bacteroidota</taxon>
        <taxon>Cytophagia</taxon>
        <taxon>Cytophagales</taxon>
        <taxon>Reichenbachiellaceae</taxon>
        <taxon>Reichenbachiella</taxon>
    </lineage>
</organism>
<dbReference type="SUPFAM" id="SSF52743">
    <property type="entry name" value="Subtilisin-like"/>
    <property type="match status" value="1"/>
</dbReference>
<feature type="domain" description="Secretion system C-terminal sorting" evidence="7">
    <location>
        <begin position="470"/>
        <end position="542"/>
    </location>
</feature>
<keyword evidence="3 5" id="KW-0378">Hydrolase</keyword>
<feature type="domain" description="Peptidase S8/S53" evidence="6">
    <location>
        <begin position="168"/>
        <end position="445"/>
    </location>
</feature>
<dbReference type="RefSeq" id="WP_262309024.1">
    <property type="nucleotide sequence ID" value="NZ_CP106679.1"/>
</dbReference>
<evidence type="ECO:0000256" key="2">
    <source>
        <dbReference type="ARBA" id="ARBA00022670"/>
    </source>
</evidence>
<dbReference type="NCBIfam" id="TIGR04183">
    <property type="entry name" value="Por_Secre_tail"/>
    <property type="match status" value="1"/>
</dbReference>
<dbReference type="PANTHER" id="PTHR43806">
    <property type="entry name" value="PEPTIDASE S8"/>
    <property type="match status" value="1"/>
</dbReference>
<dbReference type="Gene3D" id="3.40.50.200">
    <property type="entry name" value="Peptidase S8/S53 domain"/>
    <property type="match status" value="1"/>
</dbReference>
<protein>
    <submittedName>
        <fullName evidence="8">S8 family serine peptidase</fullName>
    </submittedName>
</protein>